<keyword evidence="3" id="KW-0804">Transcription</keyword>
<keyword evidence="1" id="KW-0805">Transcription regulation</keyword>
<name>A0ABU2MWW7_9ACTN</name>
<dbReference type="PROSITE" id="PS50932">
    <property type="entry name" value="HTH_LACI_2"/>
    <property type="match status" value="1"/>
</dbReference>
<evidence type="ECO:0000259" key="4">
    <source>
        <dbReference type="PROSITE" id="PS50932"/>
    </source>
</evidence>
<dbReference type="CDD" id="cd01392">
    <property type="entry name" value="HTH_LacI"/>
    <property type="match status" value="1"/>
</dbReference>
<dbReference type="InterPro" id="IPR010982">
    <property type="entry name" value="Lambda_DNA-bd_dom_sf"/>
</dbReference>
<keyword evidence="6" id="KW-1185">Reference proteome</keyword>
<dbReference type="Proteomes" id="UP001183246">
    <property type="component" value="Unassembled WGS sequence"/>
</dbReference>
<dbReference type="InterPro" id="IPR028082">
    <property type="entry name" value="Peripla_BP_I"/>
</dbReference>
<evidence type="ECO:0000256" key="2">
    <source>
        <dbReference type="ARBA" id="ARBA00023125"/>
    </source>
</evidence>
<dbReference type="Gene3D" id="1.10.260.40">
    <property type="entry name" value="lambda repressor-like DNA-binding domains"/>
    <property type="match status" value="1"/>
</dbReference>
<dbReference type="PANTHER" id="PTHR30146">
    <property type="entry name" value="LACI-RELATED TRANSCRIPTIONAL REPRESSOR"/>
    <property type="match status" value="1"/>
</dbReference>
<dbReference type="PROSITE" id="PS00356">
    <property type="entry name" value="HTH_LACI_1"/>
    <property type="match status" value="1"/>
</dbReference>
<dbReference type="InterPro" id="IPR000843">
    <property type="entry name" value="HTH_LacI"/>
</dbReference>
<evidence type="ECO:0000256" key="1">
    <source>
        <dbReference type="ARBA" id="ARBA00023015"/>
    </source>
</evidence>
<dbReference type="EMBL" id="JAVREL010000012">
    <property type="protein sequence ID" value="MDT0345054.1"/>
    <property type="molecule type" value="Genomic_DNA"/>
</dbReference>
<evidence type="ECO:0000313" key="6">
    <source>
        <dbReference type="Proteomes" id="UP001183246"/>
    </source>
</evidence>
<dbReference type="Gene3D" id="3.40.50.2300">
    <property type="match status" value="2"/>
</dbReference>
<dbReference type="RefSeq" id="WP_311706181.1">
    <property type="nucleotide sequence ID" value="NZ_JAVREL010000012.1"/>
</dbReference>
<gene>
    <name evidence="5" type="ORF">RM590_20950</name>
</gene>
<dbReference type="SMART" id="SM00354">
    <property type="entry name" value="HTH_LACI"/>
    <property type="match status" value="1"/>
</dbReference>
<accession>A0ABU2MWW7</accession>
<dbReference type="Pfam" id="PF13377">
    <property type="entry name" value="Peripla_BP_3"/>
    <property type="match status" value="1"/>
</dbReference>
<dbReference type="Pfam" id="PF00356">
    <property type="entry name" value="LacI"/>
    <property type="match status" value="1"/>
</dbReference>
<reference evidence="6" key="1">
    <citation type="submission" date="2023-07" db="EMBL/GenBank/DDBJ databases">
        <title>30 novel species of actinomycetes from the DSMZ collection.</title>
        <authorList>
            <person name="Nouioui I."/>
        </authorList>
    </citation>
    <scope>NUCLEOTIDE SEQUENCE [LARGE SCALE GENOMIC DNA]</scope>
    <source>
        <strain evidence="6">DSM 44938</strain>
    </source>
</reference>
<protein>
    <submittedName>
        <fullName evidence="5">LacI family DNA-binding transcriptional regulator</fullName>
    </submittedName>
</protein>
<feature type="domain" description="HTH lacI-type" evidence="4">
    <location>
        <begin position="2"/>
        <end position="56"/>
    </location>
</feature>
<evidence type="ECO:0000256" key="3">
    <source>
        <dbReference type="ARBA" id="ARBA00023163"/>
    </source>
</evidence>
<dbReference type="InterPro" id="IPR046335">
    <property type="entry name" value="LacI/GalR-like_sensor"/>
</dbReference>
<keyword evidence="2 5" id="KW-0238">DNA-binding</keyword>
<dbReference type="PANTHER" id="PTHR30146:SF109">
    <property type="entry name" value="HTH-TYPE TRANSCRIPTIONAL REGULATOR GALS"/>
    <property type="match status" value="1"/>
</dbReference>
<dbReference type="GO" id="GO:0003677">
    <property type="term" value="F:DNA binding"/>
    <property type="evidence" value="ECO:0007669"/>
    <property type="project" value="UniProtKB-KW"/>
</dbReference>
<comment type="caution">
    <text evidence="5">The sequence shown here is derived from an EMBL/GenBank/DDBJ whole genome shotgun (WGS) entry which is preliminary data.</text>
</comment>
<evidence type="ECO:0000313" key="5">
    <source>
        <dbReference type="EMBL" id="MDT0345054.1"/>
    </source>
</evidence>
<dbReference type="CDD" id="cd06267">
    <property type="entry name" value="PBP1_LacI_sugar_binding-like"/>
    <property type="match status" value="1"/>
</dbReference>
<proteinExistence type="predicted"/>
<dbReference type="SUPFAM" id="SSF53822">
    <property type="entry name" value="Periplasmic binding protein-like I"/>
    <property type="match status" value="1"/>
</dbReference>
<organism evidence="5 6">
    <name type="scientific">Streptomyces litchfieldiae</name>
    <dbReference type="NCBI Taxonomy" id="3075543"/>
    <lineage>
        <taxon>Bacteria</taxon>
        <taxon>Bacillati</taxon>
        <taxon>Actinomycetota</taxon>
        <taxon>Actinomycetes</taxon>
        <taxon>Kitasatosporales</taxon>
        <taxon>Streptomycetaceae</taxon>
        <taxon>Streptomyces</taxon>
    </lineage>
</organism>
<dbReference type="SUPFAM" id="SSF47413">
    <property type="entry name" value="lambda repressor-like DNA-binding domains"/>
    <property type="match status" value="1"/>
</dbReference>
<sequence length="336" mass="35252">MVTMSEVAKAAGVSVMTVSNVINGHRYVSDATRDRVLAAVDRLGYRVNVAARSLRSGSTGIIGLAVPDIDTPYFGQLASLLIERAARLGYQVVVEQTGATRENELGALAHSRVRRYDGLILSTVELGDEDADQLRSDLPVVALGERLSGGHAVDHVAMANVEGARDATRHLIERGCRRIAAFGAQPGPEVNANSLRTAGYHEALTDAGLDPSPELAVPCAFSMAGGAAAARSLLAGGIPFDGAVCFTDTVAIGALRALADHGVAVPDEVKVIGFDDVEQGRYTVPSLSTIAPGHSEMVDAALRMLGDRIAGRRGEDEHEMFTGPHQLVIRQSTGGP</sequence>